<dbReference type="PANTHER" id="PTHR33473:SF17">
    <property type="entry name" value="ATP-DEPENDENT CLP PROTEASE ADAPTER PROTEIN CLPS1, CHLOROPLASTIC"/>
    <property type="match status" value="1"/>
</dbReference>
<evidence type="ECO:0000259" key="3">
    <source>
        <dbReference type="Pfam" id="PF02617"/>
    </source>
</evidence>
<name>A0AAD3CGY6_9STRA</name>
<feature type="chain" id="PRO_5041970092" description="Adaptor protein ClpS core domain-containing protein" evidence="2">
    <location>
        <begin position="19"/>
        <end position="166"/>
    </location>
</feature>
<dbReference type="InterPro" id="IPR022935">
    <property type="entry name" value="ClpS"/>
</dbReference>
<dbReference type="GO" id="GO:0030163">
    <property type="term" value="P:protein catabolic process"/>
    <property type="evidence" value="ECO:0007669"/>
    <property type="project" value="InterPro"/>
</dbReference>
<dbReference type="InterPro" id="IPR003769">
    <property type="entry name" value="ClpS_core"/>
</dbReference>
<evidence type="ECO:0000313" key="5">
    <source>
        <dbReference type="Proteomes" id="UP001054902"/>
    </source>
</evidence>
<feature type="signal peptide" evidence="2">
    <location>
        <begin position="1"/>
        <end position="18"/>
    </location>
</feature>
<keyword evidence="5" id="KW-1185">Reference proteome</keyword>
<gene>
    <name evidence="4" type="ORF">CTEN210_02386</name>
</gene>
<organism evidence="4 5">
    <name type="scientific">Chaetoceros tenuissimus</name>
    <dbReference type="NCBI Taxonomy" id="426638"/>
    <lineage>
        <taxon>Eukaryota</taxon>
        <taxon>Sar</taxon>
        <taxon>Stramenopiles</taxon>
        <taxon>Ochrophyta</taxon>
        <taxon>Bacillariophyta</taxon>
        <taxon>Coscinodiscophyceae</taxon>
        <taxon>Chaetocerotophycidae</taxon>
        <taxon>Chaetocerotales</taxon>
        <taxon>Chaetocerotaceae</taxon>
        <taxon>Chaetoceros</taxon>
    </lineage>
</organism>
<dbReference type="Proteomes" id="UP001054902">
    <property type="component" value="Unassembled WGS sequence"/>
</dbReference>
<reference evidence="4 5" key="1">
    <citation type="journal article" date="2021" name="Sci. Rep.">
        <title>The genome of the diatom Chaetoceros tenuissimus carries an ancient integrated fragment of an extant virus.</title>
        <authorList>
            <person name="Hongo Y."/>
            <person name="Kimura K."/>
            <person name="Takaki Y."/>
            <person name="Yoshida Y."/>
            <person name="Baba S."/>
            <person name="Kobayashi G."/>
            <person name="Nagasaki K."/>
            <person name="Hano T."/>
            <person name="Tomaru Y."/>
        </authorList>
    </citation>
    <scope>NUCLEOTIDE SEQUENCE [LARGE SCALE GENOMIC DNA]</scope>
    <source>
        <strain evidence="4 5">NIES-3715</strain>
    </source>
</reference>
<dbReference type="AlphaFoldDB" id="A0AAD3CGY6"/>
<dbReference type="GO" id="GO:0006508">
    <property type="term" value="P:proteolysis"/>
    <property type="evidence" value="ECO:0007669"/>
    <property type="project" value="InterPro"/>
</dbReference>
<dbReference type="Pfam" id="PF02617">
    <property type="entry name" value="ClpS"/>
    <property type="match status" value="1"/>
</dbReference>
<dbReference type="PANTHER" id="PTHR33473">
    <property type="entry name" value="ATP-DEPENDENT CLP PROTEASE ADAPTER PROTEIN CLPS1, CHLOROPLASTIC"/>
    <property type="match status" value="1"/>
</dbReference>
<evidence type="ECO:0000256" key="1">
    <source>
        <dbReference type="SAM" id="MobiDB-lite"/>
    </source>
</evidence>
<comment type="caution">
    <text evidence="4">The sequence shown here is derived from an EMBL/GenBank/DDBJ whole genome shotgun (WGS) entry which is preliminary data.</text>
</comment>
<sequence length="166" mass="18386">MRQTIIFLVLAYFSSAFAFTTSPVFVARPSTSLFAESDKDGGAAIAKPKVGVDTKQVTKQRAKSVEKNRAKSSGPVSRRDEDFEDAPLFKVMLLGDDAYDQAHVVERMCEIMEDMDEAQAASIFKQAQAGGAAMCGKYPLEHAEMYKEQLVRSDPMIFSDVEEENK</sequence>
<accession>A0AAD3CGY6</accession>
<feature type="region of interest" description="Disordered" evidence="1">
    <location>
        <begin position="52"/>
        <end position="81"/>
    </location>
</feature>
<dbReference type="SUPFAM" id="SSF54736">
    <property type="entry name" value="ClpS-like"/>
    <property type="match status" value="1"/>
</dbReference>
<dbReference type="Gene3D" id="3.30.1390.10">
    <property type="match status" value="1"/>
</dbReference>
<protein>
    <recommendedName>
        <fullName evidence="3">Adaptor protein ClpS core domain-containing protein</fullName>
    </recommendedName>
</protein>
<feature type="domain" description="Adaptor protein ClpS core" evidence="3">
    <location>
        <begin position="86"/>
        <end position="152"/>
    </location>
</feature>
<dbReference type="InterPro" id="IPR014719">
    <property type="entry name" value="Ribosomal_bL12_C/ClpS-like"/>
</dbReference>
<dbReference type="EMBL" id="BLLK01000022">
    <property type="protein sequence ID" value="GFH45912.1"/>
    <property type="molecule type" value="Genomic_DNA"/>
</dbReference>
<evidence type="ECO:0000313" key="4">
    <source>
        <dbReference type="EMBL" id="GFH45912.1"/>
    </source>
</evidence>
<evidence type="ECO:0000256" key="2">
    <source>
        <dbReference type="SAM" id="SignalP"/>
    </source>
</evidence>
<proteinExistence type="predicted"/>
<keyword evidence="2" id="KW-0732">Signal</keyword>